<dbReference type="SUPFAM" id="SSF140566">
    <property type="entry name" value="FlgN-like"/>
    <property type="match status" value="1"/>
</dbReference>
<organism evidence="4 5">
    <name type="scientific">Stutzerimonas stutzeri</name>
    <name type="common">Pseudomonas stutzeri</name>
    <dbReference type="NCBI Taxonomy" id="316"/>
    <lineage>
        <taxon>Bacteria</taxon>
        <taxon>Pseudomonadati</taxon>
        <taxon>Pseudomonadota</taxon>
        <taxon>Gammaproteobacteria</taxon>
        <taxon>Pseudomonadales</taxon>
        <taxon>Pseudomonadaceae</taxon>
        <taxon>Stutzerimonas</taxon>
    </lineage>
</organism>
<name>A0A0D9AT54_STUST</name>
<comment type="similarity">
    <text evidence="2">Belongs to the FlgN family.</text>
</comment>
<sequence>MQDTELLQQLVEDIGTARKLLELTDAEYQALAERDLSRLEQLLTQKQALLALLNQHGALRSQTLATAQLSADRSGLLAFAASSALGTDIVDQAEQLDGILEACRNANERNGKLIRANQNAVGSMLKVLQGTNQAPDLYDRRGAAARSANHRPLSQA</sequence>
<keyword evidence="4" id="KW-0969">Cilium</keyword>
<evidence type="ECO:0000256" key="2">
    <source>
        <dbReference type="ARBA" id="ARBA00007703"/>
    </source>
</evidence>
<dbReference type="EMBL" id="JYHV01000014">
    <property type="protein sequence ID" value="KJH82576.1"/>
    <property type="molecule type" value="Genomic_DNA"/>
</dbReference>
<dbReference type="OrthoDB" id="5734604at2"/>
<dbReference type="Gene3D" id="1.20.58.300">
    <property type="entry name" value="FlgN-like"/>
    <property type="match status" value="1"/>
</dbReference>
<proteinExistence type="inferred from homology"/>
<evidence type="ECO:0000313" key="4">
    <source>
        <dbReference type="EMBL" id="KJH82576.1"/>
    </source>
</evidence>
<dbReference type="AlphaFoldDB" id="A0A0D9AT54"/>
<dbReference type="RefSeq" id="WP_045161338.1">
    <property type="nucleotide sequence ID" value="NZ_JYHV01000014.1"/>
</dbReference>
<evidence type="ECO:0000256" key="1">
    <source>
        <dbReference type="ARBA" id="ARBA00002397"/>
    </source>
</evidence>
<evidence type="ECO:0000256" key="3">
    <source>
        <dbReference type="ARBA" id="ARBA00022795"/>
    </source>
</evidence>
<comment type="caution">
    <text evidence="4">The sequence shown here is derived from an EMBL/GenBank/DDBJ whole genome shotgun (WGS) entry which is preliminary data.</text>
</comment>
<dbReference type="Pfam" id="PF05130">
    <property type="entry name" value="FlgN"/>
    <property type="match status" value="1"/>
</dbReference>
<protein>
    <submittedName>
        <fullName evidence="4">Flagellar biosynthesis protein FlgN</fullName>
    </submittedName>
</protein>
<keyword evidence="4" id="KW-0282">Flagellum</keyword>
<gene>
    <name evidence="4" type="ORF">UF78_06870</name>
</gene>
<dbReference type="PATRIC" id="fig|316.101.peg.1086"/>
<evidence type="ECO:0000313" key="5">
    <source>
        <dbReference type="Proteomes" id="UP000032487"/>
    </source>
</evidence>
<dbReference type="InterPro" id="IPR036679">
    <property type="entry name" value="FlgN-like_sf"/>
</dbReference>
<accession>A0A0D9AT54</accession>
<dbReference type="InterPro" id="IPR007809">
    <property type="entry name" value="FlgN-like"/>
</dbReference>
<reference evidence="4 5" key="1">
    <citation type="submission" date="2015-02" db="EMBL/GenBank/DDBJ databases">
        <title>Draft genome sequence of Pseudomonas stutzeri NT0128 isolated from wheat (Triticum turgidum) rhizosphere.</title>
        <authorList>
            <person name="Tovi N."/>
            <person name="Frenk S."/>
            <person name="Hadar Y."/>
            <person name="Minz D."/>
        </authorList>
    </citation>
    <scope>NUCLEOTIDE SEQUENCE [LARGE SCALE GENOMIC DNA]</scope>
    <source>
        <strain evidence="4 5">NT0128</strain>
    </source>
</reference>
<keyword evidence="3" id="KW-1005">Bacterial flagellum biogenesis</keyword>
<keyword evidence="4" id="KW-0966">Cell projection</keyword>
<comment type="function">
    <text evidence="1">Required for the efficient initiation of filament assembly.</text>
</comment>
<dbReference type="GO" id="GO:0044780">
    <property type="term" value="P:bacterial-type flagellum assembly"/>
    <property type="evidence" value="ECO:0007669"/>
    <property type="project" value="InterPro"/>
</dbReference>
<dbReference type="Proteomes" id="UP000032487">
    <property type="component" value="Unassembled WGS sequence"/>
</dbReference>